<reference evidence="1 2" key="1">
    <citation type="journal article" date="2022" name="Nat. Ecol. Evol.">
        <title>A masculinizing supergene underlies an exaggerated male reproductive morph in a spider.</title>
        <authorList>
            <person name="Hendrickx F."/>
            <person name="De Corte Z."/>
            <person name="Sonet G."/>
            <person name="Van Belleghem S.M."/>
            <person name="Kostlbacher S."/>
            <person name="Vangestel C."/>
        </authorList>
    </citation>
    <scope>NUCLEOTIDE SEQUENCE [LARGE SCALE GENOMIC DNA]</scope>
    <source>
        <strain evidence="1">W744_W776</strain>
    </source>
</reference>
<accession>A0AAV6VMV8</accession>
<dbReference type="EMBL" id="JAFNEN010000050">
    <property type="protein sequence ID" value="KAG8197800.1"/>
    <property type="molecule type" value="Genomic_DNA"/>
</dbReference>
<keyword evidence="2" id="KW-1185">Reference proteome</keyword>
<sequence length="74" mass="8196">MTGAHMYYTEYKPPLLTMAENVILTSLRLSRIPPRSLSSVSEDGDDLWDVAASSVSITKACVLVEEVPSYEDVF</sequence>
<dbReference type="AlphaFoldDB" id="A0AAV6VMV8"/>
<evidence type="ECO:0000313" key="2">
    <source>
        <dbReference type="Proteomes" id="UP000827092"/>
    </source>
</evidence>
<organism evidence="1 2">
    <name type="scientific">Oedothorax gibbosus</name>
    <dbReference type="NCBI Taxonomy" id="931172"/>
    <lineage>
        <taxon>Eukaryota</taxon>
        <taxon>Metazoa</taxon>
        <taxon>Ecdysozoa</taxon>
        <taxon>Arthropoda</taxon>
        <taxon>Chelicerata</taxon>
        <taxon>Arachnida</taxon>
        <taxon>Araneae</taxon>
        <taxon>Araneomorphae</taxon>
        <taxon>Entelegynae</taxon>
        <taxon>Araneoidea</taxon>
        <taxon>Linyphiidae</taxon>
        <taxon>Erigoninae</taxon>
        <taxon>Oedothorax</taxon>
    </lineage>
</organism>
<protein>
    <submittedName>
        <fullName evidence="1">Uncharacterized protein</fullName>
    </submittedName>
</protein>
<evidence type="ECO:0000313" key="1">
    <source>
        <dbReference type="EMBL" id="KAG8197800.1"/>
    </source>
</evidence>
<gene>
    <name evidence="1" type="ORF">JTE90_006500</name>
</gene>
<comment type="caution">
    <text evidence="1">The sequence shown here is derived from an EMBL/GenBank/DDBJ whole genome shotgun (WGS) entry which is preliminary data.</text>
</comment>
<dbReference type="Proteomes" id="UP000827092">
    <property type="component" value="Unassembled WGS sequence"/>
</dbReference>
<name>A0AAV6VMV8_9ARAC</name>
<proteinExistence type="predicted"/>